<keyword evidence="2" id="KW-0012">Acyltransferase</keyword>
<dbReference type="InterPro" id="IPR016181">
    <property type="entry name" value="Acyl_CoA_acyltransferase"/>
</dbReference>
<protein>
    <submittedName>
        <fullName evidence="2">Acetyltransferase</fullName>
        <ecNumber evidence="2">2.3.1.-</ecNumber>
    </submittedName>
</protein>
<dbReference type="EC" id="2.3.1.-" evidence="2"/>
<dbReference type="CDD" id="cd04301">
    <property type="entry name" value="NAT_SF"/>
    <property type="match status" value="1"/>
</dbReference>
<evidence type="ECO:0000259" key="1">
    <source>
        <dbReference type="PROSITE" id="PS51186"/>
    </source>
</evidence>
<dbReference type="RefSeq" id="WP_309665202.1">
    <property type="nucleotide sequence ID" value="NZ_JAVIZA010000001.1"/>
</dbReference>
<dbReference type="SUPFAM" id="SSF55729">
    <property type="entry name" value="Acyl-CoA N-acyltransferases (Nat)"/>
    <property type="match status" value="1"/>
</dbReference>
<feature type="domain" description="N-acetyltransferase" evidence="1">
    <location>
        <begin position="9"/>
        <end position="163"/>
    </location>
</feature>
<gene>
    <name evidence="2" type="ORF">QE367_001002</name>
</gene>
<dbReference type="EMBL" id="JAVIZA010000001">
    <property type="protein sequence ID" value="MDR6166798.1"/>
    <property type="molecule type" value="Genomic_DNA"/>
</dbReference>
<comment type="caution">
    <text evidence="2">The sequence shown here is derived from an EMBL/GenBank/DDBJ whole genome shotgun (WGS) entry which is preliminary data.</text>
</comment>
<dbReference type="GO" id="GO:0016746">
    <property type="term" value="F:acyltransferase activity"/>
    <property type="evidence" value="ECO:0007669"/>
    <property type="project" value="UniProtKB-KW"/>
</dbReference>
<reference evidence="2 3" key="1">
    <citation type="submission" date="2023-08" db="EMBL/GenBank/DDBJ databases">
        <title>Functional and genomic diversity of the sorghum phyllosphere microbiome.</title>
        <authorList>
            <person name="Shade A."/>
        </authorList>
    </citation>
    <scope>NUCLEOTIDE SEQUENCE [LARGE SCALE GENOMIC DNA]</scope>
    <source>
        <strain evidence="2 3">SORGH_AS_0919</strain>
    </source>
</reference>
<organism evidence="2 3">
    <name type="scientific">Microbacterium paludicola</name>
    <dbReference type="NCBI Taxonomy" id="300019"/>
    <lineage>
        <taxon>Bacteria</taxon>
        <taxon>Bacillati</taxon>
        <taxon>Actinomycetota</taxon>
        <taxon>Actinomycetes</taxon>
        <taxon>Micrococcales</taxon>
        <taxon>Microbacteriaceae</taxon>
        <taxon>Microbacterium</taxon>
    </lineage>
</organism>
<dbReference type="PROSITE" id="PS51186">
    <property type="entry name" value="GNAT"/>
    <property type="match status" value="1"/>
</dbReference>
<evidence type="ECO:0000313" key="2">
    <source>
        <dbReference type="EMBL" id="MDR6166798.1"/>
    </source>
</evidence>
<proteinExistence type="predicted"/>
<dbReference type="Gene3D" id="3.40.630.30">
    <property type="match status" value="1"/>
</dbReference>
<dbReference type="PANTHER" id="PTHR43451">
    <property type="entry name" value="ACETYLTRANSFERASE (GNAT) FAMILY PROTEIN"/>
    <property type="match status" value="1"/>
</dbReference>
<dbReference type="InterPro" id="IPR000182">
    <property type="entry name" value="GNAT_dom"/>
</dbReference>
<keyword evidence="3" id="KW-1185">Reference proteome</keyword>
<name>A0ABU1HYS8_9MICO</name>
<dbReference type="Proteomes" id="UP001260188">
    <property type="component" value="Unassembled WGS sequence"/>
</dbReference>
<keyword evidence="2" id="KW-0808">Transferase</keyword>
<dbReference type="InterPro" id="IPR052564">
    <property type="entry name" value="N-acetyltrans/Recomb-assoc"/>
</dbReference>
<dbReference type="PANTHER" id="PTHR43451:SF1">
    <property type="entry name" value="ACETYLTRANSFERASE"/>
    <property type="match status" value="1"/>
</dbReference>
<evidence type="ECO:0000313" key="3">
    <source>
        <dbReference type="Proteomes" id="UP001260188"/>
    </source>
</evidence>
<sequence length="170" mass="18720">MNASDTPPVTLRPYRSADAAATLAVFTEAITRTAAAHYTPEQIEAWARPGRRDLPSWDQAMSDRASVVAVRGDEVVGFSDVDEDGYIDMLFVSPRHLRRGIARTLLGFVEQRARSAATPELTSDVSIAARPFFESVGFHVVREQRPVKEGIELTNYRMRKVLSPSATAAS</sequence>
<dbReference type="Pfam" id="PF13673">
    <property type="entry name" value="Acetyltransf_10"/>
    <property type="match status" value="1"/>
</dbReference>
<accession>A0ABU1HYS8</accession>